<dbReference type="Proteomes" id="UP000199302">
    <property type="component" value="Unassembled WGS sequence"/>
</dbReference>
<accession>A0A1I6E6I2</accession>
<name>A0A1I6E6I2_9RHOB</name>
<dbReference type="GO" id="GO:0003700">
    <property type="term" value="F:DNA-binding transcription factor activity"/>
    <property type="evidence" value="ECO:0007669"/>
    <property type="project" value="TreeGrafter"/>
</dbReference>
<dbReference type="PANTHER" id="PTHR30055:SF234">
    <property type="entry name" value="HTH-TYPE TRANSCRIPTIONAL REGULATOR BETI"/>
    <property type="match status" value="1"/>
</dbReference>
<dbReference type="SUPFAM" id="SSF46689">
    <property type="entry name" value="Homeodomain-like"/>
    <property type="match status" value="1"/>
</dbReference>
<dbReference type="PANTHER" id="PTHR30055">
    <property type="entry name" value="HTH-TYPE TRANSCRIPTIONAL REGULATOR RUTR"/>
    <property type="match status" value="1"/>
</dbReference>
<organism evidence="6 7">
    <name type="scientific">Poseidonocella sedimentorum</name>
    <dbReference type="NCBI Taxonomy" id="871652"/>
    <lineage>
        <taxon>Bacteria</taxon>
        <taxon>Pseudomonadati</taxon>
        <taxon>Pseudomonadota</taxon>
        <taxon>Alphaproteobacteria</taxon>
        <taxon>Rhodobacterales</taxon>
        <taxon>Roseobacteraceae</taxon>
        <taxon>Poseidonocella</taxon>
    </lineage>
</organism>
<keyword evidence="7" id="KW-1185">Reference proteome</keyword>
<feature type="domain" description="HTH tetR-type" evidence="5">
    <location>
        <begin position="8"/>
        <end position="68"/>
    </location>
</feature>
<dbReference type="RefSeq" id="WP_092081043.1">
    <property type="nucleotide sequence ID" value="NZ_FOYI01000007.1"/>
</dbReference>
<evidence type="ECO:0000313" key="6">
    <source>
        <dbReference type="EMBL" id="SFR13108.1"/>
    </source>
</evidence>
<reference evidence="6 7" key="1">
    <citation type="submission" date="2016-10" db="EMBL/GenBank/DDBJ databases">
        <authorList>
            <person name="de Groot N.N."/>
        </authorList>
    </citation>
    <scope>NUCLEOTIDE SEQUENCE [LARGE SCALE GENOMIC DNA]</scope>
    <source>
        <strain evidence="7">KMM 9023,NRIC 0796,JCM 17311,KCTC 23692</strain>
    </source>
</reference>
<keyword evidence="2 4" id="KW-0238">DNA-binding</keyword>
<evidence type="ECO:0000256" key="1">
    <source>
        <dbReference type="ARBA" id="ARBA00023015"/>
    </source>
</evidence>
<protein>
    <submittedName>
        <fullName evidence="6">Regulatory protein, tetR family</fullName>
    </submittedName>
</protein>
<dbReference type="AlphaFoldDB" id="A0A1I6E6I2"/>
<evidence type="ECO:0000256" key="2">
    <source>
        <dbReference type="ARBA" id="ARBA00023125"/>
    </source>
</evidence>
<dbReference type="GO" id="GO:0000976">
    <property type="term" value="F:transcription cis-regulatory region binding"/>
    <property type="evidence" value="ECO:0007669"/>
    <property type="project" value="TreeGrafter"/>
</dbReference>
<dbReference type="Pfam" id="PF00440">
    <property type="entry name" value="TetR_N"/>
    <property type="match status" value="1"/>
</dbReference>
<dbReference type="STRING" id="871652.SAMN04515673_107167"/>
<evidence type="ECO:0000313" key="7">
    <source>
        <dbReference type="Proteomes" id="UP000199302"/>
    </source>
</evidence>
<keyword evidence="3" id="KW-0804">Transcription</keyword>
<evidence type="ECO:0000259" key="5">
    <source>
        <dbReference type="PROSITE" id="PS50977"/>
    </source>
</evidence>
<keyword evidence="1" id="KW-0805">Transcription regulation</keyword>
<dbReference type="InterPro" id="IPR001647">
    <property type="entry name" value="HTH_TetR"/>
</dbReference>
<dbReference type="InterPro" id="IPR050109">
    <property type="entry name" value="HTH-type_TetR-like_transc_reg"/>
</dbReference>
<dbReference type="OrthoDB" id="9809265at2"/>
<dbReference type="Gene3D" id="1.10.357.10">
    <property type="entry name" value="Tetracycline Repressor, domain 2"/>
    <property type="match status" value="1"/>
</dbReference>
<proteinExistence type="predicted"/>
<dbReference type="InterPro" id="IPR009057">
    <property type="entry name" value="Homeodomain-like_sf"/>
</dbReference>
<gene>
    <name evidence="6" type="ORF">SAMN04515673_107167</name>
</gene>
<feature type="DNA-binding region" description="H-T-H motif" evidence="4">
    <location>
        <begin position="31"/>
        <end position="50"/>
    </location>
</feature>
<dbReference type="PROSITE" id="PS50977">
    <property type="entry name" value="HTH_TETR_2"/>
    <property type="match status" value="1"/>
</dbReference>
<evidence type="ECO:0000256" key="3">
    <source>
        <dbReference type="ARBA" id="ARBA00023163"/>
    </source>
</evidence>
<dbReference type="PRINTS" id="PR00455">
    <property type="entry name" value="HTHTETR"/>
</dbReference>
<sequence>MEDEAREPSKKHRILDAAASLLSSRGLQALSFETVAQEAGLSRQLVRYYFEDLDALIAELCDHLAHMYREMLLSGIVDVGKAGKVERLGFFLDFFFDLAEEHPMPVNLEAYDAMIAYSVGSEELRDRMCNQYRTLGHVITHELAIAHPQLGAAACEELSFLFVSMMHAHWSFVASLGYSRAHSRLARRAFDRLIASYLDDASDVPLIEEPWARGP</sequence>
<evidence type="ECO:0000256" key="4">
    <source>
        <dbReference type="PROSITE-ProRule" id="PRU00335"/>
    </source>
</evidence>
<dbReference type="EMBL" id="FOYI01000007">
    <property type="protein sequence ID" value="SFR13108.1"/>
    <property type="molecule type" value="Genomic_DNA"/>
</dbReference>